<protein>
    <recommendedName>
        <fullName evidence="3">Endonuclease/exonuclease/phosphatase domain-containing protein</fullName>
    </recommendedName>
</protein>
<organism evidence="1 2">
    <name type="scientific">Araneus ventricosus</name>
    <name type="common">Orbweaver spider</name>
    <name type="synonym">Epeira ventricosa</name>
    <dbReference type="NCBI Taxonomy" id="182803"/>
    <lineage>
        <taxon>Eukaryota</taxon>
        <taxon>Metazoa</taxon>
        <taxon>Ecdysozoa</taxon>
        <taxon>Arthropoda</taxon>
        <taxon>Chelicerata</taxon>
        <taxon>Arachnida</taxon>
        <taxon>Araneae</taxon>
        <taxon>Araneomorphae</taxon>
        <taxon>Entelegynae</taxon>
        <taxon>Araneoidea</taxon>
        <taxon>Araneidae</taxon>
        <taxon>Araneus</taxon>
    </lineage>
</organism>
<evidence type="ECO:0000313" key="2">
    <source>
        <dbReference type="Proteomes" id="UP000499080"/>
    </source>
</evidence>
<sequence length="179" mass="20769">MIDLTVTKNFSYQNNIQSISDLSSDHNPVIIEFDLDIIPIILNKRKVTTFSVRNCNKKVWQRSRDPVSKNSHNIAQARFRSAIMDFNQTSYSNEIEQLNIYDGSLWRRTKRLKTKRFNIPQLKNLNCNLPAHTNLEKAEILANHFETQFTPNDIRDPNTENAVINSIAKFNSNSSPNKF</sequence>
<evidence type="ECO:0008006" key="3">
    <source>
        <dbReference type="Google" id="ProtNLM"/>
    </source>
</evidence>
<dbReference type="OrthoDB" id="6781406at2759"/>
<keyword evidence="2" id="KW-1185">Reference proteome</keyword>
<dbReference type="EMBL" id="BGPR01000087">
    <property type="protein sequence ID" value="GBL92556.1"/>
    <property type="molecule type" value="Genomic_DNA"/>
</dbReference>
<dbReference type="AlphaFoldDB" id="A0A4Y2BMS9"/>
<accession>A0A4Y2BMS9</accession>
<evidence type="ECO:0000313" key="1">
    <source>
        <dbReference type="EMBL" id="GBL92556.1"/>
    </source>
</evidence>
<proteinExistence type="predicted"/>
<dbReference type="Proteomes" id="UP000499080">
    <property type="component" value="Unassembled WGS sequence"/>
</dbReference>
<name>A0A4Y2BMS9_ARAVE</name>
<gene>
    <name evidence="1" type="ORF">AVEN_123746_1</name>
</gene>
<comment type="caution">
    <text evidence="1">The sequence shown here is derived from an EMBL/GenBank/DDBJ whole genome shotgun (WGS) entry which is preliminary data.</text>
</comment>
<reference evidence="1 2" key="1">
    <citation type="journal article" date="2019" name="Sci. Rep.">
        <title>Orb-weaving spider Araneus ventricosus genome elucidates the spidroin gene catalogue.</title>
        <authorList>
            <person name="Kono N."/>
            <person name="Nakamura H."/>
            <person name="Ohtoshi R."/>
            <person name="Moran D.A.P."/>
            <person name="Shinohara A."/>
            <person name="Yoshida Y."/>
            <person name="Fujiwara M."/>
            <person name="Mori M."/>
            <person name="Tomita M."/>
            <person name="Arakawa K."/>
        </authorList>
    </citation>
    <scope>NUCLEOTIDE SEQUENCE [LARGE SCALE GENOMIC DNA]</scope>
</reference>